<dbReference type="InterPro" id="IPR011989">
    <property type="entry name" value="ARM-like"/>
</dbReference>
<gene>
    <name evidence="10" type="ORF">CRM22_003365</name>
</gene>
<evidence type="ECO:0000256" key="1">
    <source>
        <dbReference type="ARBA" id="ARBA00004123"/>
    </source>
</evidence>
<evidence type="ECO:0000256" key="8">
    <source>
        <dbReference type="SAM" id="MobiDB-lite"/>
    </source>
</evidence>
<dbReference type="Pfam" id="PF08389">
    <property type="entry name" value="Xpo1"/>
    <property type="match status" value="1"/>
</dbReference>
<evidence type="ECO:0000256" key="2">
    <source>
        <dbReference type="ARBA" id="ARBA00004496"/>
    </source>
</evidence>
<feature type="region of interest" description="Disordered" evidence="8">
    <location>
        <begin position="1"/>
        <end position="20"/>
    </location>
</feature>
<dbReference type="InterPro" id="IPR013598">
    <property type="entry name" value="Exportin-1/Importin-b-like"/>
</dbReference>
<dbReference type="OrthoDB" id="10261013at2759"/>
<dbReference type="GO" id="GO:0006611">
    <property type="term" value="P:protein export from nucleus"/>
    <property type="evidence" value="ECO:0007669"/>
    <property type="project" value="InterPro"/>
</dbReference>
<keyword evidence="7" id="KW-0539">Nucleus</keyword>
<dbReference type="InterPro" id="IPR016024">
    <property type="entry name" value="ARM-type_fold"/>
</dbReference>
<sequence length="1307" mass="147156">MQTLSSDHGPSGERISNRDHRQLVMTADETSLQSLTSLLTEFFSGSIKPERRTAIQEILLDFERTPSAWHSSLYYLFSSSDQYVALYCLGVVEAVVRKRWGLLNTEQQAELLRLVQFYLFQRTTIDNPHFLIKKAAKIIASIASLDWPHDYPNFLDDVKTFISENLNVGNFSKVTIGLFILRVFVEQLLDPHEVVTYQRKRQLRELLVAQAHFLYSLLLQVISKLCGEDVLTATYTLLRNQTITQLDSSVSSLWHSIFQLAESLVVDLASQSSLRCLTILAWLECFSELLRVFPLDTDYQIGIYAALYVCSLVGSPAFILACTSEQPVSSQSATTDPSVFLTRIGLCALSCIQEIVERKDLSGELMLKQLWFVFPIVQSNLSLRTGDMVLPYCNSEAGKRSSGAKGVCQSQLCEPQICHNSVDYTMKLVDILRYLMANFFFQISDNVFTHGATSTFDPMRFLGLLHDFTFASLDLDAFLACLHMWSSYLDFVRMRYLPQGGGVTSLALPNGLRATFIGFGRTLLCRLFYSDSAGFLESLDDEGSYSFEQLSSLSFSQCGSEDPFFIFLDEPAQAAPESHDYSSFIRESLTTLNIAIGLVPEELMNCVLGRYYNSWNDYISFIQSSELLSSNRFILPCETPQQSMRTHWILRDYATSLQLVGFVLEHLRFFPQRPGEAGASSEFLQSLIYGLQIAQRLHGFLPSVENERLRLDLIGILVQNLLTLQAIIAGNYLCCESALSDLQICDKFILSTSQRDSMVSEVFPILEQFILSRSKLSSIQLCAARLFNAFCAYPVLSPSLANALESSPPVTEANTNKRQACLVFRRIFDYICDTDRRTSLPRDVLRFLLRTFTGYFSCDPNSLSNIQASSPPDDKPNFFQQFVTSVFFPYLSFIQMQQHPKSHLVYLGLLDDSVRELESSGASSRRAMNTVLQSSGVLDAIVTCTTNALEFPTTNKDSDLMRLKFCTAYLTFFTTYMRTLSQFGNTKASIPELLCRIVGSLDSATGSGSIPIPLIDCLLDIFLQLSQNRRTFALLIGDLLGFCQRRILIGICVSESVPSVGIEDLTRSVCSAAQNNGSSLEKLVKLFVAMLIDGFPYFFTQKRDDPSISAAERFQLNNPPAFHLLMSIVIAIFHENQPNARLVRFTLEQLHMAHQHRKLYDLPTFKQLWLPELCRLLLDHLLHRRHDSCSDVILSNLHQLLLSVATNTQHCLQNGVTDKRPESLVLQFFTSYLDSVGLLKSDTRNQLLANISALLQSARTPQSGFSDFDAFSQSVEQFVTDLRYHLMLSMESGNAGAIATSTMQFDV</sequence>
<dbReference type="InterPro" id="IPR040016">
    <property type="entry name" value="XPO6"/>
</dbReference>
<dbReference type="GO" id="GO:0005049">
    <property type="term" value="F:nuclear export signal receptor activity"/>
    <property type="evidence" value="ECO:0007669"/>
    <property type="project" value="InterPro"/>
</dbReference>
<protein>
    <recommendedName>
        <fullName evidence="9">Exportin-1/Importin-beta-like domain-containing protein</fullName>
    </recommendedName>
</protein>
<keyword evidence="6" id="KW-0653">Protein transport</keyword>
<evidence type="ECO:0000256" key="4">
    <source>
        <dbReference type="ARBA" id="ARBA00022448"/>
    </source>
</evidence>
<reference evidence="10 11" key="1">
    <citation type="journal article" date="2019" name="BMC Genomics">
        <title>New insights from Opisthorchis felineus genome: update on genomics of the epidemiologically important liver flukes.</title>
        <authorList>
            <person name="Ershov N.I."/>
            <person name="Mordvinov V.A."/>
            <person name="Prokhortchouk E.B."/>
            <person name="Pakharukova M.Y."/>
            <person name="Gunbin K.V."/>
            <person name="Ustyantsev K."/>
            <person name="Genaev M.A."/>
            <person name="Blinov A.G."/>
            <person name="Mazur A."/>
            <person name="Boulygina E."/>
            <person name="Tsygankova S."/>
            <person name="Khrameeva E."/>
            <person name="Chekanov N."/>
            <person name="Fan G."/>
            <person name="Xiao A."/>
            <person name="Zhang H."/>
            <person name="Xu X."/>
            <person name="Yang H."/>
            <person name="Solovyev V."/>
            <person name="Lee S.M."/>
            <person name="Liu X."/>
            <person name="Afonnikov D.A."/>
            <person name="Skryabin K.G."/>
        </authorList>
    </citation>
    <scope>NUCLEOTIDE SEQUENCE [LARGE SCALE GENOMIC DNA]</scope>
    <source>
        <strain evidence="10">AK-0245</strain>
        <tissue evidence="10">Whole organism</tissue>
    </source>
</reference>
<evidence type="ECO:0000256" key="3">
    <source>
        <dbReference type="ARBA" id="ARBA00009466"/>
    </source>
</evidence>
<dbReference type="Gene3D" id="1.25.10.10">
    <property type="entry name" value="Leucine-rich Repeat Variant"/>
    <property type="match status" value="1"/>
</dbReference>
<evidence type="ECO:0000259" key="9">
    <source>
        <dbReference type="Pfam" id="PF08389"/>
    </source>
</evidence>
<comment type="similarity">
    <text evidence="3">Belongs to the exportin family.</text>
</comment>
<evidence type="ECO:0000256" key="5">
    <source>
        <dbReference type="ARBA" id="ARBA00022490"/>
    </source>
</evidence>
<feature type="domain" description="Exportin-1/Importin-beta-like" evidence="9">
    <location>
        <begin position="128"/>
        <end position="270"/>
    </location>
</feature>
<organism evidence="10 11">
    <name type="scientific">Opisthorchis felineus</name>
    <dbReference type="NCBI Taxonomy" id="147828"/>
    <lineage>
        <taxon>Eukaryota</taxon>
        <taxon>Metazoa</taxon>
        <taxon>Spiralia</taxon>
        <taxon>Lophotrochozoa</taxon>
        <taxon>Platyhelminthes</taxon>
        <taxon>Trematoda</taxon>
        <taxon>Digenea</taxon>
        <taxon>Opisthorchiida</taxon>
        <taxon>Opisthorchiata</taxon>
        <taxon>Opisthorchiidae</taxon>
        <taxon>Opisthorchis</taxon>
    </lineage>
</organism>
<accession>A0A4V3SFX5</accession>
<dbReference type="STRING" id="147828.A0A4V3SFX5"/>
<keyword evidence="5" id="KW-0963">Cytoplasm</keyword>
<comment type="subcellular location">
    <subcellularLocation>
        <location evidence="2">Cytoplasm</location>
    </subcellularLocation>
    <subcellularLocation>
        <location evidence="1">Nucleus</location>
    </subcellularLocation>
</comment>
<evidence type="ECO:0000313" key="10">
    <source>
        <dbReference type="EMBL" id="TGZ70124.1"/>
    </source>
</evidence>
<comment type="caution">
    <text evidence="10">The sequence shown here is derived from an EMBL/GenBank/DDBJ whole genome shotgun (WGS) entry which is preliminary data.</text>
</comment>
<dbReference type="EMBL" id="SJOL01005588">
    <property type="protein sequence ID" value="TGZ70124.1"/>
    <property type="molecule type" value="Genomic_DNA"/>
</dbReference>
<dbReference type="GO" id="GO:0005634">
    <property type="term" value="C:nucleus"/>
    <property type="evidence" value="ECO:0007669"/>
    <property type="project" value="UniProtKB-SubCell"/>
</dbReference>
<dbReference type="SUPFAM" id="SSF48371">
    <property type="entry name" value="ARM repeat"/>
    <property type="match status" value="1"/>
</dbReference>
<proteinExistence type="inferred from homology"/>
<dbReference type="PANTHER" id="PTHR21452">
    <property type="entry name" value="EXPORTIN-6"/>
    <property type="match status" value="1"/>
</dbReference>
<keyword evidence="11" id="KW-1185">Reference proteome</keyword>
<dbReference type="PANTHER" id="PTHR21452:SF4">
    <property type="entry name" value="EXPORTIN-6"/>
    <property type="match status" value="1"/>
</dbReference>
<name>A0A4V3SFX5_OPIFE</name>
<evidence type="ECO:0000256" key="7">
    <source>
        <dbReference type="ARBA" id="ARBA00023242"/>
    </source>
</evidence>
<dbReference type="Proteomes" id="UP000308267">
    <property type="component" value="Unassembled WGS sequence"/>
</dbReference>
<evidence type="ECO:0000313" key="11">
    <source>
        <dbReference type="Proteomes" id="UP000308267"/>
    </source>
</evidence>
<dbReference type="GO" id="GO:0005737">
    <property type="term" value="C:cytoplasm"/>
    <property type="evidence" value="ECO:0007669"/>
    <property type="project" value="UniProtKB-SubCell"/>
</dbReference>
<dbReference type="EMBL" id="SJOL01005588">
    <property type="protein sequence ID" value="TGZ70125.1"/>
    <property type="molecule type" value="Genomic_DNA"/>
</dbReference>
<evidence type="ECO:0000256" key="6">
    <source>
        <dbReference type="ARBA" id="ARBA00022927"/>
    </source>
</evidence>
<keyword evidence="4" id="KW-0813">Transport</keyword>